<feature type="coiled-coil region" evidence="1">
    <location>
        <begin position="33"/>
        <end position="60"/>
    </location>
</feature>
<evidence type="ECO:0000313" key="3">
    <source>
        <dbReference type="Proteomes" id="UP000324327"/>
    </source>
</evidence>
<dbReference type="Proteomes" id="UP000324327">
    <property type="component" value="Unassembled WGS sequence"/>
</dbReference>
<name>A0A5S4VP77_9FIRM</name>
<dbReference type="RefSeq" id="WP_148872078.1">
    <property type="nucleotide sequence ID" value="NZ_VSTF01000003.1"/>
</dbReference>
<accession>A0A5S4VP77</accession>
<dbReference type="EMBL" id="VSTF01000003">
    <property type="protein sequence ID" value="TYL60957.1"/>
    <property type="molecule type" value="Genomic_DNA"/>
</dbReference>
<organism evidence="2 3">
    <name type="scientific">Agathobacter rectalis</name>
    <dbReference type="NCBI Taxonomy" id="39491"/>
    <lineage>
        <taxon>Bacteria</taxon>
        <taxon>Bacillati</taxon>
        <taxon>Bacillota</taxon>
        <taxon>Clostridia</taxon>
        <taxon>Lachnospirales</taxon>
        <taxon>Lachnospiraceae</taxon>
        <taxon>Agathobacter</taxon>
    </lineage>
</organism>
<evidence type="ECO:0000313" key="2">
    <source>
        <dbReference type="EMBL" id="TYL60957.1"/>
    </source>
</evidence>
<comment type="caution">
    <text evidence="2">The sequence shown here is derived from an EMBL/GenBank/DDBJ whole genome shotgun (WGS) entry which is preliminary data.</text>
</comment>
<sequence>MEERFKDMTPYDRAVRISLYSNRVGKMEEQKDRTEDTEAVKALEEKIKETQRLIDELLELFL</sequence>
<protein>
    <submittedName>
        <fullName evidence="2">Uncharacterized protein</fullName>
    </submittedName>
</protein>
<evidence type="ECO:0000256" key="1">
    <source>
        <dbReference type="SAM" id="Coils"/>
    </source>
</evidence>
<keyword evidence="1" id="KW-0175">Coiled coil</keyword>
<reference evidence="2 3" key="1">
    <citation type="submission" date="2019-08" db="EMBL/GenBank/DDBJ databases">
        <authorList>
            <person name="Duncan S."/>
            <person name="Walker A."/>
        </authorList>
    </citation>
    <scope>NUCLEOTIDE SEQUENCE [LARGE SCALE GENOMIC DNA]</scope>
    <source>
        <strain evidence="2 3">T3WBe13</strain>
    </source>
</reference>
<gene>
    <name evidence="2" type="ORF">FYL31_04875</name>
</gene>
<dbReference type="AlphaFoldDB" id="A0A5S4VP77"/>
<reference evidence="2 3" key="2">
    <citation type="submission" date="2019-09" db="EMBL/GenBank/DDBJ databases">
        <title>Strain-level analysis of Eubacterium rectale using genomes from metagenomes.</title>
        <authorList>
            <person name="Karcher N."/>
            <person name="Segata N."/>
        </authorList>
    </citation>
    <scope>NUCLEOTIDE SEQUENCE [LARGE SCALE GENOMIC DNA]</scope>
    <source>
        <strain evidence="2 3">T3WBe13</strain>
    </source>
</reference>
<proteinExistence type="predicted"/>